<sequence>MIEVNWDIFNAKFSGSTREKFEWFCYMLFCAECNYNKGIFRFFNQAAIETEPVAIDGEIVGWQAKYYDTTLSNHTDEIVQTIKKAKKLYPDIKRLIIYSNSEWAQYRGNKPAGLITIEEVSEQNEVIIDWRLKSFFESKFVTVDNESISRYFFSLNENEFDEVNRRINHTKNLLSEIRSNIQFKDCTIHISRTDIIDELLRSEDQIIIISGTGGVGKTAVIKDYYDSCKDVSSILLFKATEFEITSIDALLKSTSLDSFFKMYESVSEKVIVIDSAEKLIDIKNTDTFKTFLSRAIKDKWKIIFTSRNMYVKDLNNEFLDLYNMLPKNIHIDELTLDELEQLTDDYGFILPKDFKLNELIRNPFYLNEYLRYYQESDQIDYQTFKEKLWDKNIKKNKPAREQWFMKVARQRANSGQFFQMFDTETSILDKELIPDGLVGYETAGYFITHDIYEEWALERIITVAFIRAKSVDDFIKEIGNSMPMRRVFRNWMSDKLFHSSPDVGFLMDGILRNEDIEVYWKDELIVSILLSPYADKFFIKYSDIILADELNILKRIGFLLRLACKDLNDIFMGKIGGQKFDLFNASFVFTKPHGEGWVAFIEFIYNNIATIGIEKLFFVIPIINTWSGMPGKGTEFAGKIALELYEYSFKEERFYIGKENEEELITTILKSASENKDVIIKIIDEVIENKWKLRNDPYNALCRAMISSKHSAYTAKVIPKSVLKIAKLFWLESDVERSNRFYNYSSMRIEQSFGLSSISDRYFPSSAYQTPMYNILQIAPYEGIDFIIDLMNECVGALKESGFDNDIRKIHIQLDNEKTSEQYISNCIWGIYRGNGSPVSPNLLQSLHMALEKYLLDVTEKTDDKILIPLFKHMLMKSNSASITAVILSIVLAFAEKLSEIAVILFQTYEIIYYDLGRAVGDRSIKTLYSIGYGLNREHDIYQNERIDTCEQKHRNNTLEGVIVYYQFFMPAGSDEEKFKERQERIWEILDDYYKEFEREDYKDGTTKELIIRRMDRRIMEPKLETVDEGVLIDFNPQLPEKITEYTDIAKEESASKTKYMRLDLWAKMKLENNQKADEYEEYNSHPEKALEEVKQYMVEMKQGKFGEYDLIYRALLPNVFSVLIIYYSDILNQNDLVLAKEIAISTSLAPIQANYGYQMGDGVEGAVSAISYLFGKVDSDDDLILLLLLILLNQYPLGMYKRICDFAIESINNILWQRYPEMAKKITLCYLYIASKFDEFIQTKRSNPQYFRGDERNIIYMDFVESHEEMLEKLITSENKNITVKIVDPTLTIVEVVLSLIPYDTQDAQLLDIVENLIKEIAEEVFQESQSHEYTNKHKLLKEYSKFLLTRDVYEVDRFNSYFVNSFVFNRESGYLFDQLLLAEDTMNRFDTFWKVWWTYFDKIIECSKAGVPFYGKEVMQTYILAFRYWKSGATEWHSLKVGNKDFYTRLTTELSHIPEVLAGISHLLYSIGSLFLEDGIPWISSMILSNQEIHIKEMSANTIFYIENIVRKYVNVYREVLKTNIRKKEEVLVILNCLVEKNSEVAYMIRERLI</sequence>
<dbReference type="NCBIfam" id="NF041815">
    <property type="entry name" value="Avs4"/>
    <property type="match status" value="1"/>
</dbReference>
<dbReference type="RefSeq" id="WP_151861669.1">
    <property type="nucleotide sequence ID" value="NZ_WBZC01000043.1"/>
</dbReference>
<proteinExistence type="predicted"/>
<organism evidence="1 2">
    <name type="scientific">Alkaliphilus pronyensis</name>
    <dbReference type="NCBI Taxonomy" id="1482732"/>
    <lineage>
        <taxon>Bacteria</taxon>
        <taxon>Bacillati</taxon>
        <taxon>Bacillota</taxon>
        <taxon>Clostridia</taxon>
        <taxon>Peptostreptococcales</taxon>
        <taxon>Natronincolaceae</taxon>
        <taxon>Alkaliphilus</taxon>
    </lineage>
</organism>
<reference evidence="1 2" key="1">
    <citation type="submission" date="2019-10" db="EMBL/GenBank/DDBJ databases">
        <title>Alkaliphilus serpentinus sp. nov. and Alkaliphilus pronyensis sp. nov., two novel anaerobic alkaliphilic species isolated from the serpentinized-hosted hydrothermal field of the Prony Bay (New Caledonia).</title>
        <authorList>
            <person name="Postec A."/>
        </authorList>
    </citation>
    <scope>NUCLEOTIDE SEQUENCE [LARGE SCALE GENOMIC DNA]</scope>
    <source>
        <strain evidence="1 2">LacV</strain>
    </source>
</reference>
<dbReference type="Proteomes" id="UP000432715">
    <property type="component" value="Unassembled WGS sequence"/>
</dbReference>
<protein>
    <submittedName>
        <fullName evidence="1">Uncharacterized protein</fullName>
    </submittedName>
</protein>
<evidence type="ECO:0000313" key="1">
    <source>
        <dbReference type="EMBL" id="KAB3532925.1"/>
    </source>
</evidence>
<keyword evidence="2" id="KW-1185">Reference proteome</keyword>
<evidence type="ECO:0000313" key="2">
    <source>
        <dbReference type="Proteomes" id="UP000432715"/>
    </source>
</evidence>
<name>A0A6I0F951_9FIRM</name>
<dbReference type="OrthoDB" id="7051144at2"/>
<dbReference type="InterPro" id="IPR027417">
    <property type="entry name" value="P-loop_NTPase"/>
</dbReference>
<accession>A0A6I0F951</accession>
<dbReference type="EMBL" id="WBZC01000043">
    <property type="protein sequence ID" value="KAB3532925.1"/>
    <property type="molecule type" value="Genomic_DNA"/>
</dbReference>
<comment type="caution">
    <text evidence="1">The sequence shown here is derived from an EMBL/GenBank/DDBJ whole genome shotgun (WGS) entry which is preliminary data.</text>
</comment>
<dbReference type="SUPFAM" id="SSF52540">
    <property type="entry name" value="P-loop containing nucleoside triphosphate hydrolases"/>
    <property type="match status" value="1"/>
</dbReference>
<gene>
    <name evidence="1" type="ORF">F8154_11025</name>
</gene>
<dbReference type="Gene3D" id="3.40.50.300">
    <property type="entry name" value="P-loop containing nucleotide triphosphate hydrolases"/>
    <property type="match status" value="1"/>
</dbReference>